<organism evidence="1 2">
    <name type="scientific">Ceratopteris richardii</name>
    <name type="common">Triangle waterfern</name>
    <dbReference type="NCBI Taxonomy" id="49495"/>
    <lineage>
        <taxon>Eukaryota</taxon>
        <taxon>Viridiplantae</taxon>
        <taxon>Streptophyta</taxon>
        <taxon>Embryophyta</taxon>
        <taxon>Tracheophyta</taxon>
        <taxon>Polypodiopsida</taxon>
        <taxon>Polypodiidae</taxon>
        <taxon>Polypodiales</taxon>
        <taxon>Pteridineae</taxon>
        <taxon>Pteridaceae</taxon>
        <taxon>Parkerioideae</taxon>
        <taxon>Ceratopteris</taxon>
    </lineage>
</organism>
<accession>A0A8T2UDQ8</accession>
<gene>
    <name evidence="1" type="ORF">KP509_08G047200</name>
</gene>
<evidence type="ECO:0000313" key="2">
    <source>
        <dbReference type="Proteomes" id="UP000825935"/>
    </source>
</evidence>
<dbReference type="EMBL" id="CM035413">
    <property type="protein sequence ID" value="KAH7431424.1"/>
    <property type="molecule type" value="Genomic_DNA"/>
</dbReference>
<name>A0A8T2UDQ8_CERRI</name>
<keyword evidence="2" id="KW-1185">Reference proteome</keyword>
<evidence type="ECO:0000313" key="1">
    <source>
        <dbReference type="EMBL" id="KAH7431424.1"/>
    </source>
</evidence>
<dbReference type="Proteomes" id="UP000825935">
    <property type="component" value="Chromosome 8"/>
</dbReference>
<comment type="caution">
    <text evidence="1">The sequence shown here is derived from an EMBL/GenBank/DDBJ whole genome shotgun (WGS) entry which is preliminary data.</text>
</comment>
<dbReference type="AlphaFoldDB" id="A0A8T2UDQ8"/>
<sequence length="67" mass="7793">MTFMFIKRPACAHFGMVLHSGLSMRATTAMTFMFISGQLVRILRLKKVNFYVLEYKCKLKFIGVLQQ</sequence>
<protein>
    <submittedName>
        <fullName evidence="1">Uncharacterized protein</fullName>
    </submittedName>
</protein>
<proteinExistence type="predicted"/>
<reference evidence="1" key="1">
    <citation type="submission" date="2021-08" db="EMBL/GenBank/DDBJ databases">
        <title>WGS assembly of Ceratopteris richardii.</title>
        <authorList>
            <person name="Marchant D.B."/>
            <person name="Chen G."/>
            <person name="Jenkins J."/>
            <person name="Shu S."/>
            <person name="Leebens-Mack J."/>
            <person name="Grimwood J."/>
            <person name="Schmutz J."/>
            <person name="Soltis P."/>
            <person name="Soltis D."/>
            <person name="Chen Z.-H."/>
        </authorList>
    </citation>
    <scope>NUCLEOTIDE SEQUENCE</scope>
    <source>
        <strain evidence="1">Whitten #5841</strain>
        <tissue evidence="1">Leaf</tissue>
    </source>
</reference>